<dbReference type="PANTHER" id="PTHR12161">
    <property type="entry name" value="IST1 FAMILY MEMBER"/>
    <property type="match status" value="1"/>
</dbReference>
<feature type="region of interest" description="Disordered" evidence="2">
    <location>
        <begin position="341"/>
        <end position="366"/>
    </location>
</feature>
<evidence type="ECO:0000313" key="4">
    <source>
        <dbReference type="Proteomes" id="UP000326939"/>
    </source>
</evidence>
<evidence type="ECO:0000256" key="2">
    <source>
        <dbReference type="SAM" id="MobiDB-lite"/>
    </source>
</evidence>
<name>A0A5N5KXG1_9ROSI</name>
<organism evidence="3 4">
    <name type="scientific">Salix brachista</name>
    <dbReference type="NCBI Taxonomy" id="2182728"/>
    <lineage>
        <taxon>Eukaryota</taxon>
        <taxon>Viridiplantae</taxon>
        <taxon>Streptophyta</taxon>
        <taxon>Embryophyta</taxon>
        <taxon>Tracheophyta</taxon>
        <taxon>Spermatophyta</taxon>
        <taxon>Magnoliopsida</taxon>
        <taxon>eudicotyledons</taxon>
        <taxon>Gunneridae</taxon>
        <taxon>Pentapetalae</taxon>
        <taxon>rosids</taxon>
        <taxon>fabids</taxon>
        <taxon>Malpighiales</taxon>
        <taxon>Salicaceae</taxon>
        <taxon>Saliceae</taxon>
        <taxon>Salix</taxon>
    </lineage>
</organism>
<dbReference type="InterPro" id="IPR005061">
    <property type="entry name" value="Ist1"/>
</dbReference>
<protein>
    <submittedName>
        <fullName evidence="3">Uncharacterized protein</fullName>
    </submittedName>
</protein>
<dbReference type="Gene3D" id="1.20.1260.60">
    <property type="entry name" value="Vacuolar protein sorting-associated protein Ist1"/>
    <property type="match status" value="1"/>
</dbReference>
<comment type="caution">
    <text evidence="3">The sequence shown here is derived from an EMBL/GenBank/DDBJ whole genome shotgun (WGS) entry which is preliminary data.</text>
</comment>
<accession>A0A5N5KXG1</accession>
<reference evidence="4" key="1">
    <citation type="journal article" date="2019" name="Gigascience">
        <title>De novo genome assembly of the endangered Acer yangbiense, a plant species with extremely small populations endemic to Yunnan Province, China.</title>
        <authorList>
            <person name="Yang J."/>
            <person name="Wariss H.M."/>
            <person name="Tao L."/>
            <person name="Zhang R."/>
            <person name="Yun Q."/>
            <person name="Hollingsworth P."/>
            <person name="Dao Z."/>
            <person name="Luo G."/>
            <person name="Guo H."/>
            <person name="Ma Y."/>
            <person name="Sun W."/>
        </authorList>
    </citation>
    <scope>NUCLEOTIDE SEQUENCE [LARGE SCALE GENOMIC DNA]</scope>
    <source>
        <strain evidence="4">cv. br00</strain>
    </source>
</reference>
<dbReference type="PANTHER" id="PTHR12161:SF58">
    <property type="entry name" value="REGULATOR OF VPS4 ACTIVITY IN THE MVB PATHWAY PROTEIN"/>
    <property type="match status" value="1"/>
</dbReference>
<proteinExistence type="inferred from homology"/>
<dbReference type="EMBL" id="VDCV01000011">
    <property type="protein sequence ID" value="KAB5534666.1"/>
    <property type="molecule type" value="Genomic_DNA"/>
</dbReference>
<evidence type="ECO:0000256" key="1">
    <source>
        <dbReference type="ARBA" id="ARBA00005536"/>
    </source>
</evidence>
<dbReference type="GO" id="GO:0015031">
    <property type="term" value="P:protein transport"/>
    <property type="evidence" value="ECO:0007669"/>
    <property type="project" value="InterPro"/>
</dbReference>
<dbReference type="Proteomes" id="UP000326939">
    <property type="component" value="Chromosome 11"/>
</dbReference>
<keyword evidence="4" id="KW-1185">Reference proteome</keyword>
<comment type="similarity">
    <text evidence="1">Belongs to the IST1 family.</text>
</comment>
<dbReference type="AlphaFoldDB" id="A0A5N5KXG1"/>
<dbReference type="InterPro" id="IPR042277">
    <property type="entry name" value="IST1-like"/>
</dbReference>
<dbReference type="Pfam" id="PF03398">
    <property type="entry name" value="Ist1"/>
    <property type="match status" value="1"/>
</dbReference>
<sequence>MLIMQENMWSSVLSVVLAWTKSSGWRRASKCKRLIEQLQLHLAAQKHRRESIIRQSRADIAQLLQNGRFQQALTRVHQLYKDQCLLAAYDQIDQSCECIITSMPHISQQLYRHITLFTPYFMALWLNMLFHHSISFCSAWQCLPIDVSQAISNLIFAASRCGDLPELHILRSLFKIRYGSKFETTNVELLPGNLVDSEMKENLSVISVPEDVRLWLINGIAYEYNIHLGFQDFGHSFRPQWQEKAEVLDLEIQDIFSDSDESSMPASKFRTPTKTESLYNDLDRSSTDSLGRIHSKNKKNEVFIRNLEASATSISSYGILPIHQTSVVYLDDMEVKSLSQSHSSIKKAPRSVVDSCNGSASPSSAS</sequence>
<evidence type="ECO:0000313" key="3">
    <source>
        <dbReference type="EMBL" id="KAB5534666.1"/>
    </source>
</evidence>
<gene>
    <name evidence="3" type="ORF">DKX38_017752</name>
</gene>